<evidence type="ECO:0000313" key="2">
    <source>
        <dbReference type="EMBL" id="KAG7508506.1"/>
    </source>
</evidence>
<organism evidence="2 3">
    <name type="scientific">Solea senegalensis</name>
    <name type="common">Senegalese sole</name>
    <dbReference type="NCBI Taxonomy" id="28829"/>
    <lineage>
        <taxon>Eukaryota</taxon>
        <taxon>Metazoa</taxon>
        <taxon>Chordata</taxon>
        <taxon>Craniata</taxon>
        <taxon>Vertebrata</taxon>
        <taxon>Euteleostomi</taxon>
        <taxon>Actinopterygii</taxon>
        <taxon>Neopterygii</taxon>
        <taxon>Teleostei</taxon>
        <taxon>Neoteleostei</taxon>
        <taxon>Acanthomorphata</taxon>
        <taxon>Carangaria</taxon>
        <taxon>Pleuronectiformes</taxon>
        <taxon>Pleuronectoidei</taxon>
        <taxon>Soleidae</taxon>
        <taxon>Solea</taxon>
    </lineage>
</organism>
<reference evidence="2 3" key="1">
    <citation type="journal article" date="2021" name="Sci. Rep.">
        <title>Chromosome anchoring in Senegalese sole (Solea senegalensis) reveals sex-associated markers and genome rearrangements in flatfish.</title>
        <authorList>
            <person name="Guerrero-Cozar I."/>
            <person name="Gomez-Garrido J."/>
            <person name="Berbel C."/>
            <person name="Martinez-Blanch J.F."/>
            <person name="Alioto T."/>
            <person name="Claros M.G."/>
            <person name="Gagnaire P.A."/>
            <person name="Manchado M."/>
        </authorList>
    </citation>
    <scope>NUCLEOTIDE SEQUENCE [LARGE SCALE GENOMIC DNA]</scope>
    <source>
        <strain evidence="2">Sse05_10M</strain>
    </source>
</reference>
<evidence type="ECO:0000313" key="3">
    <source>
        <dbReference type="Proteomes" id="UP000693946"/>
    </source>
</evidence>
<protein>
    <submittedName>
        <fullName evidence="2">Uncharacterized protein</fullName>
    </submittedName>
</protein>
<gene>
    <name evidence="2" type="ORF">JOB18_014793</name>
</gene>
<proteinExistence type="predicted"/>
<feature type="compositionally biased region" description="Polar residues" evidence="1">
    <location>
        <begin position="39"/>
        <end position="48"/>
    </location>
</feature>
<keyword evidence="3" id="KW-1185">Reference proteome</keyword>
<sequence>MVVYDLFFQQRPTGGHSGVPGLKDTLKCGVVSRTDESLSHGSSYSGQNEAFKRRRELDQSGPEQSAAIDFALEQ</sequence>
<dbReference type="AlphaFoldDB" id="A0AAV6RSV3"/>
<comment type="caution">
    <text evidence="2">The sequence shown here is derived from an EMBL/GenBank/DDBJ whole genome shotgun (WGS) entry which is preliminary data.</text>
</comment>
<feature type="region of interest" description="Disordered" evidence="1">
    <location>
        <begin position="36"/>
        <end position="74"/>
    </location>
</feature>
<evidence type="ECO:0000256" key="1">
    <source>
        <dbReference type="SAM" id="MobiDB-lite"/>
    </source>
</evidence>
<name>A0AAV6RSV3_SOLSE</name>
<dbReference type="Proteomes" id="UP000693946">
    <property type="component" value="Linkage Group LG17"/>
</dbReference>
<dbReference type="EMBL" id="JAGKHQ010000009">
    <property type="protein sequence ID" value="KAG7508506.1"/>
    <property type="molecule type" value="Genomic_DNA"/>
</dbReference>
<accession>A0AAV6RSV3</accession>